<feature type="coiled-coil region" evidence="2">
    <location>
        <begin position="5"/>
        <end position="58"/>
    </location>
</feature>
<accession>A0A942UXC6</accession>
<evidence type="ECO:0000256" key="1">
    <source>
        <dbReference type="ARBA" id="ARBA00004328"/>
    </source>
</evidence>
<dbReference type="EMBL" id="WSFT01000053">
    <property type="protein sequence ID" value="MBS4539820.1"/>
    <property type="molecule type" value="Genomic_DNA"/>
</dbReference>
<dbReference type="RefSeq" id="WP_203367733.1">
    <property type="nucleotide sequence ID" value="NZ_WSFT01000053.1"/>
</dbReference>
<dbReference type="SUPFAM" id="SSF56563">
    <property type="entry name" value="Major capsid protein gp5"/>
    <property type="match status" value="1"/>
</dbReference>
<evidence type="ECO:0000313" key="5">
    <source>
        <dbReference type="Proteomes" id="UP000724672"/>
    </source>
</evidence>
<gene>
    <name evidence="4" type="ORF">GOQ27_15200</name>
</gene>
<evidence type="ECO:0000313" key="4">
    <source>
        <dbReference type="EMBL" id="MBS4539820.1"/>
    </source>
</evidence>
<proteinExistence type="predicted"/>
<dbReference type="InterPro" id="IPR024455">
    <property type="entry name" value="Phage_capsid"/>
</dbReference>
<name>A0A942UXC6_9FIRM</name>
<dbReference type="NCBIfam" id="TIGR01554">
    <property type="entry name" value="major_cap_HK97"/>
    <property type="match status" value="1"/>
</dbReference>
<evidence type="ECO:0000256" key="2">
    <source>
        <dbReference type="SAM" id="Coils"/>
    </source>
</evidence>
<organism evidence="4 5">
    <name type="scientific">Anaeromonas frigoriresistens</name>
    <dbReference type="NCBI Taxonomy" id="2683708"/>
    <lineage>
        <taxon>Bacteria</taxon>
        <taxon>Bacillati</taxon>
        <taxon>Bacillota</taxon>
        <taxon>Tissierellia</taxon>
        <taxon>Tissierellales</taxon>
        <taxon>Thermohalobacteraceae</taxon>
        <taxon>Anaeromonas</taxon>
    </lineage>
</organism>
<sequence length="382" mass="42623">MSKEIRELLAKVEEVKAEARGLMQEDKLEDAEAKMEEVRKLQKKIELQKELEEEGEREIDTKIENRKVDDNMNENETRKVDTAAELRAIIKASMGKDITTEERALLTTGANGEGYLLPEDVRTKIHTLVRDYRSFREVLGYMPTIALSGSFPIEDFETVSELIDFTDGTDGSEANDIKFRNVSFALKQKGALIKLSNTLLSMTDNDLIDYVAKVFAKKAVITENKMAISALGTGKTVKSIADWKALKKSINIDLDEAVKYGLVIVTNQDGFDKLDSEVDSQGRPILQPDPTNPTQKRFMGYPIKVYSNSLLPTTGTTTLKAPLYYGNLEEAVKFVDNNKYAFATSAHAGFNSNSTMARVIEYVDVIQVDSSDKIYIAGTLTV</sequence>
<reference evidence="4" key="1">
    <citation type="submission" date="2019-12" db="EMBL/GenBank/DDBJ databases">
        <title>Clostridiaceae gen. nov. sp. nov., isolated from sediment in Xinjiang, China.</title>
        <authorList>
            <person name="Zhang R."/>
        </authorList>
    </citation>
    <scope>NUCLEOTIDE SEQUENCE</scope>
    <source>
        <strain evidence="4">D2Q-11</strain>
    </source>
</reference>
<evidence type="ECO:0000259" key="3">
    <source>
        <dbReference type="Pfam" id="PF05065"/>
    </source>
</evidence>
<keyword evidence="2" id="KW-0175">Coiled coil</keyword>
<keyword evidence="5" id="KW-1185">Reference proteome</keyword>
<comment type="subcellular location">
    <subcellularLocation>
        <location evidence="1">Virion</location>
    </subcellularLocation>
</comment>
<dbReference type="Proteomes" id="UP000724672">
    <property type="component" value="Unassembled WGS sequence"/>
</dbReference>
<feature type="domain" description="Phage capsid-like C-terminal" evidence="3">
    <location>
        <begin position="114"/>
        <end position="365"/>
    </location>
</feature>
<protein>
    <submittedName>
        <fullName evidence="4">Phage major capsid protein</fullName>
    </submittedName>
</protein>
<comment type="caution">
    <text evidence="4">The sequence shown here is derived from an EMBL/GenBank/DDBJ whole genome shotgun (WGS) entry which is preliminary data.</text>
</comment>
<dbReference type="Pfam" id="PF05065">
    <property type="entry name" value="Phage_capsid"/>
    <property type="match status" value="1"/>
</dbReference>
<dbReference type="AlphaFoldDB" id="A0A942UXC6"/>
<dbReference type="InterPro" id="IPR054612">
    <property type="entry name" value="Phage_capsid-like_C"/>
</dbReference>